<dbReference type="PRINTS" id="PR01657">
    <property type="entry name" value="MCMFAMILY"/>
</dbReference>
<proteinExistence type="predicted"/>
<dbReference type="InterPro" id="IPR004482">
    <property type="entry name" value="Mg_chelat-rel"/>
</dbReference>
<dbReference type="InterPro" id="IPR045006">
    <property type="entry name" value="CHLI-like"/>
</dbReference>
<keyword evidence="1" id="KW-0547">Nucleotide-binding</keyword>
<name>A0ABT2RV39_9FIRM</name>
<keyword evidence="2" id="KW-0067">ATP-binding</keyword>
<dbReference type="Pfam" id="PF13335">
    <property type="entry name" value="Mg_chelatase_C"/>
    <property type="match status" value="1"/>
</dbReference>
<dbReference type="InterPro" id="IPR027417">
    <property type="entry name" value="P-loop_NTPase"/>
</dbReference>
<feature type="domain" description="Magnesium chelatase ChlI-like catalytic" evidence="3">
    <location>
        <begin position="196"/>
        <end position="401"/>
    </location>
</feature>
<dbReference type="EMBL" id="JAOQKC010000004">
    <property type="protein sequence ID" value="MCU6696178.1"/>
    <property type="molecule type" value="Genomic_DNA"/>
</dbReference>
<gene>
    <name evidence="5" type="ORF">OCV63_04620</name>
</gene>
<dbReference type="Pfam" id="PF01078">
    <property type="entry name" value="Mg_chelatase"/>
    <property type="match status" value="1"/>
</dbReference>
<comment type="caution">
    <text evidence="5">The sequence shown here is derived from an EMBL/GenBank/DDBJ whole genome shotgun (WGS) entry which is preliminary data.</text>
</comment>
<dbReference type="InterPro" id="IPR000523">
    <property type="entry name" value="Mg_chelatse_chII-like_cat_dom"/>
</dbReference>
<dbReference type="InterPro" id="IPR025158">
    <property type="entry name" value="Mg_chelat-rel_C"/>
</dbReference>
<accession>A0ABT2RV39</accession>
<evidence type="ECO:0000256" key="1">
    <source>
        <dbReference type="ARBA" id="ARBA00022741"/>
    </source>
</evidence>
<evidence type="ECO:0000259" key="4">
    <source>
        <dbReference type="Pfam" id="PF13335"/>
    </source>
</evidence>
<dbReference type="Gene3D" id="3.30.230.10">
    <property type="match status" value="1"/>
</dbReference>
<dbReference type="Pfam" id="PF13541">
    <property type="entry name" value="ChlI"/>
    <property type="match status" value="1"/>
</dbReference>
<dbReference type="RefSeq" id="WP_262670642.1">
    <property type="nucleotide sequence ID" value="NZ_JAOQKC010000004.1"/>
</dbReference>
<dbReference type="PANTHER" id="PTHR32039:SF7">
    <property type="entry name" value="COMPETENCE PROTEIN COMM"/>
    <property type="match status" value="1"/>
</dbReference>
<dbReference type="Gene3D" id="3.40.50.300">
    <property type="entry name" value="P-loop containing nucleotide triphosphate hydrolases"/>
    <property type="match status" value="1"/>
</dbReference>
<evidence type="ECO:0000259" key="3">
    <source>
        <dbReference type="Pfam" id="PF01078"/>
    </source>
</evidence>
<evidence type="ECO:0000256" key="2">
    <source>
        <dbReference type="ARBA" id="ARBA00022840"/>
    </source>
</evidence>
<dbReference type="InterPro" id="IPR025943">
    <property type="entry name" value="Sigma_54_int_dom_ATP-bd_2"/>
</dbReference>
<dbReference type="SUPFAM" id="SSF52540">
    <property type="entry name" value="P-loop containing nucleoside triphosphate hydrolases"/>
    <property type="match status" value="1"/>
</dbReference>
<dbReference type="Proteomes" id="UP001652461">
    <property type="component" value="Unassembled WGS sequence"/>
</dbReference>
<dbReference type="InterPro" id="IPR020568">
    <property type="entry name" value="Ribosomal_Su5_D2-typ_SF"/>
</dbReference>
<dbReference type="InterPro" id="IPR014721">
    <property type="entry name" value="Ribsml_uS5_D2-typ_fold_subgr"/>
</dbReference>
<evidence type="ECO:0000313" key="6">
    <source>
        <dbReference type="Proteomes" id="UP001652461"/>
    </source>
</evidence>
<dbReference type="PANTHER" id="PTHR32039">
    <property type="entry name" value="MAGNESIUM-CHELATASE SUBUNIT CHLI"/>
    <property type="match status" value="1"/>
</dbReference>
<feature type="domain" description="Mg chelatase-related protein C-terminal" evidence="4">
    <location>
        <begin position="408"/>
        <end position="504"/>
    </location>
</feature>
<reference evidence="5 6" key="1">
    <citation type="journal article" date="2021" name="ISME Commun">
        <title>Automated analysis of genomic sequences facilitates high-throughput and comprehensive description of bacteria.</title>
        <authorList>
            <person name="Hitch T.C.A."/>
        </authorList>
    </citation>
    <scope>NUCLEOTIDE SEQUENCE [LARGE SCALE GENOMIC DNA]</scope>
    <source>
        <strain evidence="5 6">Sanger_04</strain>
    </source>
</reference>
<evidence type="ECO:0000313" key="5">
    <source>
        <dbReference type="EMBL" id="MCU6696178.1"/>
    </source>
</evidence>
<dbReference type="NCBIfam" id="TIGR00368">
    <property type="entry name" value="YifB family Mg chelatase-like AAA ATPase"/>
    <property type="match status" value="1"/>
</dbReference>
<dbReference type="PROSITE" id="PS00676">
    <property type="entry name" value="SIGMA54_INTERACT_2"/>
    <property type="match status" value="1"/>
</dbReference>
<dbReference type="InterPro" id="IPR001208">
    <property type="entry name" value="MCM_dom"/>
</dbReference>
<organism evidence="5 6">
    <name type="scientific">Laedolimicola ammoniilytica</name>
    <dbReference type="NCBI Taxonomy" id="2981771"/>
    <lineage>
        <taxon>Bacteria</taxon>
        <taxon>Bacillati</taxon>
        <taxon>Bacillota</taxon>
        <taxon>Clostridia</taxon>
        <taxon>Lachnospirales</taxon>
        <taxon>Lachnospiraceae</taxon>
        <taxon>Laedolimicola</taxon>
    </lineage>
</organism>
<dbReference type="SUPFAM" id="SSF54211">
    <property type="entry name" value="Ribosomal protein S5 domain 2-like"/>
    <property type="match status" value="1"/>
</dbReference>
<sequence length="515" mass="56238">MFCKVLSAAIGGVEGYPVRVEADVSEGMPVFLMVGYLSSEVREAADRVRTALRNTGYPLPPKRITVNLAPASIRKEGSRFDLAVAAAVLGSMEKIPAKNLEGLMIVGELSLSGQVLGVSGVLALVETAKALGLHRCIVPAVNAREGAVFQDIEVVGVSKLEELIKILQHPEQAEKTVVDVEALFTGQGERNVSQEDFAQIHGQAGVKRAAEIAAAGMHNFLMIGPPGSGKTMIARRIPGILPHLSLEESLEITKIYSIAGLLPERESLLLRRPFRSPHHTTTAEALAGGGRVPGPGEVSLSSKGILFLDELPEFRRTALEILRQPLEEKRICISRTAGTYTFPADFMLVAAMNPCSCGYYPDRNRCKCAQQDVVRYLGKLSQPLLDRIDICVNVSPVSYEDLQEQKEGESTAEIRARVERAHELQKERYRGLKVRFNAQLGAGDTETYCGLGKKEKVLLGDAFDALNLSARAYHRIVRVARTIADLEGKEKIEEGHILEALGYRPPDRNLWMKGA</sequence>
<keyword evidence="6" id="KW-1185">Reference proteome</keyword>
<protein>
    <submittedName>
        <fullName evidence="5">YifB family Mg chelatase-like AAA ATPase</fullName>
    </submittedName>
</protein>